<organism evidence="1 2">
    <name type="scientific">Actinosynnema pretiosum</name>
    <dbReference type="NCBI Taxonomy" id="42197"/>
    <lineage>
        <taxon>Bacteria</taxon>
        <taxon>Bacillati</taxon>
        <taxon>Actinomycetota</taxon>
        <taxon>Actinomycetes</taxon>
        <taxon>Pseudonocardiales</taxon>
        <taxon>Pseudonocardiaceae</taxon>
        <taxon>Actinosynnema</taxon>
    </lineage>
</organism>
<evidence type="ECO:0000313" key="1">
    <source>
        <dbReference type="EMBL" id="ATE56710.1"/>
    </source>
</evidence>
<name>A0A290ZCE3_9PSEU</name>
<evidence type="ECO:0000313" key="2">
    <source>
        <dbReference type="Proteomes" id="UP000218505"/>
    </source>
</evidence>
<gene>
    <name evidence="1" type="ORF">CNX65_28330</name>
</gene>
<sequence>MVIVGLHLGSGRPRWVVSSWARFTARGGRSTTARAWRVAAVALGRSARRSAVETPVLVTTSVKTALRARGLSSTRAASVAALGSGAVGKPSTSSGGGGCLVAITLTRSVGGLPLRERTRI</sequence>
<accession>A0A290ZCE3</accession>
<dbReference type="Proteomes" id="UP000218505">
    <property type="component" value="Chromosome"/>
</dbReference>
<proteinExistence type="predicted"/>
<protein>
    <submittedName>
        <fullName evidence="1">Uncharacterized protein</fullName>
    </submittedName>
</protein>
<dbReference type="AlphaFoldDB" id="A0A290ZCE3"/>
<reference evidence="1" key="1">
    <citation type="submission" date="2017-09" db="EMBL/GenBank/DDBJ databases">
        <title>Complete Genome Sequence of ansamitocin-producing Bacterium Actinosynnema pretiosum X47.</title>
        <authorList>
            <person name="Cao G."/>
            <person name="Zong G."/>
            <person name="Zhong C."/>
            <person name="Fu J."/>
        </authorList>
    </citation>
    <scope>NUCLEOTIDE SEQUENCE [LARGE SCALE GENOMIC DNA]</scope>
    <source>
        <strain evidence="1">X47</strain>
    </source>
</reference>
<keyword evidence="2" id="KW-1185">Reference proteome</keyword>
<dbReference type="KEGG" id="apre:CNX65_28330"/>
<dbReference type="EMBL" id="CP023445">
    <property type="protein sequence ID" value="ATE56710.1"/>
    <property type="molecule type" value="Genomic_DNA"/>
</dbReference>